<keyword evidence="2 6" id="KW-0032">Aminotransferase</keyword>
<evidence type="ECO:0000256" key="3">
    <source>
        <dbReference type="ARBA" id="ARBA00022679"/>
    </source>
</evidence>
<dbReference type="EMBL" id="BSFH01000094">
    <property type="protein sequence ID" value="GLK65723.1"/>
    <property type="molecule type" value="Genomic_DNA"/>
</dbReference>
<dbReference type="InterPro" id="IPR015424">
    <property type="entry name" value="PyrdxlP-dep_Trfase"/>
</dbReference>
<dbReference type="GO" id="GO:0008483">
    <property type="term" value="F:transaminase activity"/>
    <property type="evidence" value="ECO:0007669"/>
    <property type="project" value="UniProtKB-KW"/>
</dbReference>
<dbReference type="SUPFAM" id="SSF53383">
    <property type="entry name" value="PLP-dependent transferases"/>
    <property type="match status" value="1"/>
</dbReference>
<name>A0AAD3P1I0_9RHOB</name>
<gene>
    <name evidence="6" type="ORF">GCM10017635_32000</name>
</gene>
<organism evidence="6 7">
    <name type="scientific">Paracoccus kondratievae</name>
    <dbReference type="NCBI Taxonomy" id="135740"/>
    <lineage>
        <taxon>Bacteria</taxon>
        <taxon>Pseudomonadati</taxon>
        <taxon>Pseudomonadota</taxon>
        <taxon>Alphaproteobacteria</taxon>
        <taxon>Rhodobacterales</taxon>
        <taxon>Paracoccaceae</taxon>
        <taxon>Paracoccus</taxon>
    </lineage>
</organism>
<evidence type="ECO:0000256" key="2">
    <source>
        <dbReference type="ARBA" id="ARBA00022576"/>
    </source>
</evidence>
<accession>A0AAD3P1I0</accession>
<comment type="cofactor">
    <cofactor evidence="1">
        <name>pyridoxal 5'-phosphate</name>
        <dbReference type="ChEBI" id="CHEBI:597326"/>
    </cofactor>
</comment>
<dbReference type="InterPro" id="IPR004839">
    <property type="entry name" value="Aminotransferase_I/II_large"/>
</dbReference>
<evidence type="ECO:0000256" key="4">
    <source>
        <dbReference type="ARBA" id="ARBA00022898"/>
    </source>
</evidence>
<dbReference type="Gene3D" id="3.40.640.10">
    <property type="entry name" value="Type I PLP-dependent aspartate aminotransferase-like (Major domain)"/>
    <property type="match status" value="1"/>
</dbReference>
<protein>
    <submittedName>
        <fullName evidence="6">Aminotransferase</fullName>
    </submittedName>
</protein>
<proteinExistence type="predicted"/>
<dbReference type="GO" id="GO:0030170">
    <property type="term" value="F:pyridoxal phosphate binding"/>
    <property type="evidence" value="ECO:0007669"/>
    <property type="project" value="InterPro"/>
</dbReference>
<dbReference type="Pfam" id="PF00155">
    <property type="entry name" value="Aminotran_1_2"/>
    <property type="match status" value="1"/>
</dbReference>
<reference evidence="6" key="2">
    <citation type="submission" date="2023-01" db="EMBL/GenBank/DDBJ databases">
        <authorList>
            <person name="Sun Q."/>
            <person name="Evtushenko L."/>
        </authorList>
    </citation>
    <scope>NUCLEOTIDE SEQUENCE</scope>
    <source>
        <strain evidence="6">VKM B-2222</strain>
    </source>
</reference>
<dbReference type="InterPro" id="IPR050859">
    <property type="entry name" value="Class-I_PLP-dep_aminotransf"/>
</dbReference>
<dbReference type="PANTHER" id="PTHR42790">
    <property type="entry name" value="AMINOTRANSFERASE"/>
    <property type="match status" value="1"/>
</dbReference>
<sequence>MQWSDVFATRNARMKASEIRELLKLLDQPDIISFAGGIPDPELFPAEAFSKALATAMQPGQAKVALQYSVSEGYRPLREWIAGRMADLGVSCDADNILITSGSQQALDYLGKLMLSPDDTALVTWPSYLGALGAFNAYEPRYARLDPFSNESPELLKAQAGAAGGAIKFAYLSPDFANPTGETLSLAGREALLDQAEALGIAIIEDAAYQSLRFDGDSIPPILALDVARNGGIERTRTIYCGTFSKTLSPGLRVGWVCAAKDVIGRLVLMKQAADLHSPTLNQIATNDVARALFDEHVNRLRTVYSARRDRMIAALEREMPANVHFTRPEGGMFIWVTLDPSIDAAELLARAVRDARVAFVPGGAFFADGSGRNTLRLSFSCASDQQIDEGIRRLGEMLKAPAAR</sequence>
<evidence type="ECO:0000259" key="5">
    <source>
        <dbReference type="Pfam" id="PF00155"/>
    </source>
</evidence>
<dbReference type="InterPro" id="IPR015422">
    <property type="entry name" value="PyrdxlP-dep_Trfase_small"/>
</dbReference>
<evidence type="ECO:0000256" key="1">
    <source>
        <dbReference type="ARBA" id="ARBA00001933"/>
    </source>
</evidence>
<comment type="caution">
    <text evidence="6">The sequence shown here is derived from an EMBL/GenBank/DDBJ whole genome shotgun (WGS) entry which is preliminary data.</text>
</comment>
<dbReference type="InterPro" id="IPR015421">
    <property type="entry name" value="PyrdxlP-dep_Trfase_major"/>
</dbReference>
<dbReference type="RefSeq" id="WP_271180202.1">
    <property type="nucleotide sequence ID" value="NZ_BSFH01000094.1"/>
</dbReference>
<dbReference type="GO" id="GO:1901605">
    <property type="term" value="P:alpha-amino acid metabolic process"/>
    <property type="evidence" value="ECO:0007669"/>
    <property type="project" value="TreeGrafter"/>
</dbReference>
<keyword evidence="4" id="KW-0663">Pyridoxal phosphate</keyword>
<dbReference type="PANTHER" id="PTHR42790:SF19">
    <property type="entry name" value="KYNURENINE_ALPHA-AMINOADIPATE AMINOTRANSFERASE, MITOCHONDRIAL"/>
    <property type="match status" value="1"/>
</dbReference>
<evidence type="ECO:0000313" key="7">
    <source>
        <dbReference type="Proteomes" id="UP001143349"/>
    </source>
</evidence>
<evidence type="ECO:0000313" key="6">
    <source>
        <dbReference type="EMBL" id="GLK65723.1"/>
    </source>
</evidence>
<feature type="domain" description="Aminotransferase class I/classII large" evidence="5">
    <location>
        <begin position="54"/>
        <end position="395"/>
    </location>
</feature>
<dbReference type="CDD" id="cd00609">
    <property type="entry name" value="AAT_like"/>
    <property type="match status" value="1"/>
</dbReference>
<keyword evidence="3" id="KW-0808">Transferase</keyword>
<dbReference type="Gene3D" id="3.90.1150.10">
    <property type="entry name" value="Aspartate Aminotransferase, domain 1"/>
    <property type="match status" value="1"/>
</dbReference>
<keyword evidence="7" id="KW-1185">Reference proteome</keyword>
<dbReference type="Proteomes" id="UP001143349">
    <property type="component" value="Unassembled WGS sequence"/>
</dbReference>
<reference evidence="6" key="1">
    <citation type="journal article" date="2014" name="Int. J. Syst. Evol. Microbiol.">
        <title>Complete genome sequence of Corynebacterium casei LMG S-19264T (=DSM 44701T), isolated from a smear-ripened cheese.</title>
        <authorList>
            <consortium name="US DOE Joint Genome Institute (JGI-PGF)"/>
            <person name="Walter F."/>
            <person name="Albersmeier A."/>
            <person name="Kalinowski J."/>
            <person name="Ruckert C."/>
        </authorList>
    </citation>
    <scope>NUCLEOTIDE SEQUENCE</scope>
    <source>
        <strain evidence="6">VKM B-2222</strain>
    </source>
</reference>
<dbReference type="AlphaFoldDB" id="A0AAD3P1I0"/>